<proteinExistence type="predicted"/>
<protein>
    <submittedName>
        <fullName evidence="1">Uncharacterized protein</fullName>
    </submittedName>
</protein>
<reference evidence="1" key="1">
    <citation type="submission" date="2019-09" db="EMBL/GenBank/DDBJ databases">
        <title>Draft genome information of white flower Hibiscus syriacus.</title>
        <authorList>
            <person name="Kim Y.-M."/>
        </authorList>
    </citation>
    <scope>NUCLEOTIDE SEQUENCE [LARGE SCALE GENOMIC DNA]</scope>
    <source>
        <strain evidence="1">YM2019G1</strain>
    </source>
</reference>
<sequence length="227" mass="26193">MAFQKYSHMDQSLFTRFVRLGIPYIELNAQGKARPSITQLYNRRYRDLGDLPSVKEEAIFHRANAGFSYDYQLMYLTTIGERFQFFFYDMQPPQEVGVLGSGNYHNVQLSIPVASFINSKHPLPQIFTFFLILHGRSMYQYMAYSEQLTGTSEEENSEHNPISSNQAMEVDDTAVAENCGTDNNVHENNGQEAKEDADVLQMVKMGCYHQKTIQNSKYRKRHPSSCR</sequence>
<name>A0A6A2ZHE0_HIBSY</name>
<dbReference type="Proteomes" id="UP000436088">
    <property type="component" value="Unassembled WGS sequence"/>
</dbReference>
<organism evidence="1 2">
    <name type="scientific">Hibiscus syriacus</name>
    <name type="common">Rose of Sharon</name>
    <dbReference type="NCBI Taxonomy" id="106335"/>
    <lineage>
        <taxon>Eukaryota</taxon>
        <taxon>Viridiplantae</taxon>
        <taxon>Streptophyta</taxon>
        <taxon>Embryophyta</taxon>
        <taxon>Tracheophyta</taxon>
        <taxon>Spermatophyta</taxon>
        <taxon>Magnoliopsida</taxon>
        <taxon>eudicotyledons</taxon>
        <taxon>Gunneridae</taxon>
        <taxon>Pentapetalae</taxon>
        <taxon>rosids</taxon>
        <taxon>malvids</taxon>
        <taxon>Malvales</taxon>
        <taxon>Malvaceae</taxon>
        <taxon>Malvoideae</taxon>
        <taxon>Hibiscus</taxon>
    </lineage>
</organism>
<keyword evidence="2" id="KW-1185">Reference proteome</keyword>
<evidence type="ECO:0000313" key="1">
    <source>
        <dbReference type="EMBL" id="KAE8691123.1"/>
    </source>
</evidence>
<gene>
    <name evidence="1" type="ORF">F3Y22_tig00110893pilonHSYRG01277</name>
</gene>
<evidence type="ECO:0000313" key="2">
    <source>
        <dbReference type="Proteomes" id="UP000436088"/>
    </source>
</evidence>
<accession>A0A6A2ZHE0</accession>
<dbReference type="AlphaFoldDB" id="A0A6A2ZHE0"/>
<comment type="caution">
    <text evidence="1">The sequence shown here is derived from an EMBL/GenBank/DDBJ whole genome shotgun (WGS) entry which is preliminary data.</text>
</comment>
<dbReference type="EMBL" id="VEPZ02001150">
    <property type="protein sequence ID" value="KAE8691123.1"/>
    <property type="molecule type" value="Genomic_DNA"/>
</dbReference>